<dbReference type="SUPFAM" id="SSF51316">
    <property type="entry name" value="Mss4-like"/>
    <property type="match status" value="1"/>
</dbReference>
<evidence type="ECO:0000256" key="1">
    <source>
        <dbReference type="ARBA" id="ARBA00005495"/>
    </source>
</evidence>
<keyword evidence="7" id="KW-1185">Reference proteome</keyword>
<dbReference type="EMBL" id="JBFXLU010000281">
    <property type="protein sequence ID" value="KAL2831612.1"/>
    <property type="molecule type" value="Genomic_DNA"/>
</dbReference>
<evidence type="ECO:0000256" key="4">
    <source>
        <dbReference type="ARBA" id="ARBA00023239"/>
    </source>
</evidence>
<organism evidence="6 7">
    <name type="scientific">Aspergillus pseudoustus</name>
    <dbReference type="NCBI Taxonomy" id="1810923"/>
    <lineage>
        <taxon>Eukaryota</taxon>
        <taxon>Fungi</taxon>
        <taxon>Dikarya</taxon>
        <taxon>Ascomycota</taxon>
        <taxon>Pezizomycotina</taxon>
        <taxon>Eurotiomycetes</taxon>
        <taxon>Eurotiomycetidae</taxon>
        <taxon>Eurotiales</taxon>
        <taxon>Aspergillaceae</taxon>
        <taxon>Aspergillus</taxon>
        <taxon>Aspergillus subgen. Nidulantes</taxon>
    </lineage>
</organism>
<evidence type="ECO:0000313" key="6">
    <source>
        <dbReference type="EMBL" id="KAL2831612.1"/>
    </source>
</evidence>
<evidence type="ECO:0000259" key="5">
    <source>
        <dbReference type="PROSITE" id="PS51891"/>
    </source>
</evidence>
<evidence type="ECO:0000256" key="2">
    <source>
        <dbReference type="ARBA" id="ARBA00022723"/>
    </source>
</evidence>
<dbReference type="PROSITE" id="PS51891">
    <property type="entry name" value="CENP_V_GFA"/>
    <property type="match status" value="1"/>
</dbReference>
<dbReference type="PANTHER" id="PTHR33337:SF30">
    <property type="entry name" value="DUF636 DOMAIN PROTEIN (AFU_ORTHOLOGUE AFUA_1G03180)"/>
    <property type="match status" value="1"/>
</dbReference>
<keyword evidence="4" id="KW-0456">Lyase</keyword>
<dbReference type="Gene3D" id="3.90.1590.10">
    <property type="entry name" value="glutathione-dependent formaldehyde- activating enzyme (gfa)"/>
    <property type="match status" value="1"/>
</dbReference>
<dbReference type="InterPro" id="IPR006913">
    <property type="entry name" value="CENP-V/GFA"/>
</dbReference>
<keyword evidence="2" id="KW-0479">Metal-binding</keyword>
<dbReference type="Pfam" id="PF04828">
    <property type="entry name" value="GFA"/>
    <property type="match status" value="1"/>
</dbReference>
<accession>A0ABR4IXM0</accession>
<feature type="domain" description="CENP-V/GFA" evidence="5">
    <location>
        <begin position="2"/>
        <end position="108"/>
    </location>
</feature>
<keyword evidence="3" id="KW-0862">Zinc</keyword>
<evidence type="ECO:0000313" key="7">
    <source>
        <dbReference type="Proteomes" id="UP001610446"/>
    </source>
</evidence>
<gene>
    <name evidence="6" type="ORF">BJY01DRAFT_108049</name>
</gene>
<comment type="similarity">
    <text evidence="1">Belongs to the Gfa family.</text>
</comment>
<comment type="caution">
    <text evidence="6">The sequence shown here is derived from an EMBL/GenBank/DDBJ whole genome shotgun (WGS) entry which is preliminary data.</text>
</comment>
<dbReference type="Proteomes" id="UP001610446">
    <property type="component" value="Unassembled WGS sequence"/>
</dbReference>
<evidence type="ECO:0000256" key="3">
    <source>
        <dbReference type="ARBA" id="ARBA00022833"/>
    </source>
</evidence>
<protein>
    <submittedName>
        <fullName evidence="6">Mss4-like protein</fullName>
    </submittedName>
</protein>
<dbReference type="InterPro" id="IPR011057">
    <property type="entry name" value="Mss4-like_sf"/>
</dbReference>
<dbReference type="PANTHER" id="PTHR33337">
    <property type="entry name" value="GFA DOMAIN-CONTAINING PROTEIN"/>
    <property type="match status" value="1"/>
</dbReference>
<name>A0ABR4IXM0_9EURO</name>
<proteinExistence type="inferred from homology"/>
<reference evidence="6 7" key="1">
    <citation type="submission" date="2024-07" db="EMBL/GenBank/DDBJ databases">
        <title>Section-level genome sequencing and comparative genomics of Aspergillus sections Usti and Cavernicolus.</title>
        <authorList>
            <consortium name="Lawrence Berkeley National Laboratory"/>
            <person name="Nybo J.L."/>
            <person name="Vesth T.C."/>
            <person name="Theobald S."/>
            <person name="Frisvad J.C."/>
            <person name="Larsen T.O."/>
            <person name="Kjaerboelling I."/>
            <person name="Rothschild-Mancinelli K."/>
            <person name="Lyhne E.K."/>
            <person name="Kogle M.E."/>
            <person name="Barry K."/>
            <person name="Clum A."/>
            <person name="Na H."/>
            <person name="Ledsgaard L."/>
            <person name="Lin J."/>
            <person name="Lipzen A."/>
            <person name="Kuo A."/>
            <person name="Riley R."/>
            <person name="Mondo S."/>
            <person name="Labutti K."/>
            <person name="Haridas S."/>
            <person name="Pangalinan J."/>
            <person name="Salamov A.A."/>
            <person name="Simmons B.A."/>
            <person name="Magnuson J.K."/>
            <person name="Chen J."/>
            <person name="Drula E."/>
            <person name="Henrissat B."/>
            <person name="Wiebenga A."/>
            <person name="Lubbers R.J."/>
            <person name="Gomes A.C."/>
            <person name="Makela M.R."/>
            <person name="Stajich J."/>
            <person name="Grigoriev I.V."/>
            <person name="Mortensen U.H."/>
            <person name="De Vries R.P."/>
            <person name="Baker S.E."/>
            <person name="Andersen M.R."/>
        </authorList>
    </citation>
    <scope>NUCLEOTIDE SEQUENCE [LARGE SCALE GENOMIC DNA]</scope>
    <source>
        <strain evidence="6 7">CBS 123904</strain>
    </source>
</reference>
<sequence>MPNGSCLCQSVKYQYKGEPITRAVCHCHTCQKFSSGSSVNLLVPQDHFRITAGHAKEHDHTHDETGMHMKMHFCSECGTMLWKTADREEFKGSVVILAGTLDDPHALDDTAPEAEFFVGERAKWWRPVHGAQQLEGFT</sequence>